<name>A0A7X5ATS0_9GAMM</name>
<evidence type="ECO:0000256" key="4">
    <source>
        <dbReference type="ARBA" id="ARBA00023163"/>
    </source>
</evidence>
<evidence type="ECO:0000256" key="3">
    <source>
        <dbReference type="ARBA" id="ARBA00023125"/>
    </source>
</evidence>
<dbReference type="EMBL" id="WXWW01000123">
    <property type="protein sequence ID" value="NAW65180.1"/>
    <property type="molecule type" value="Genomic_DNA"/>
</dbReference>
<evidence type="ECO:0000313" key="6">
    <source>
        <dbReference type="EMBL" id="NAW65180.1"/>
    </source>
</evidence>
<organism evidence="6 7">
    <name type="scientific">Photobacterium halotolerans</name>
    <dbReference type="NCBI Taxonomy" id="265726"/>
    <lineage>
        <taxon>Bacteria</taxon>
        <taxon>Pseudomonadati</taxon>
        <taxon>Pseudomonadota</taxon>
        <taxon>Gammaproteobacteria</taxon>
        <taxon>Vibrionales</taxon>
        <taxon>Vibrionaceae</taxon>
        <taxon>Photobacterium</taxon>
    </lineage>
</organism>
<evidence type="ECO:0000256" key="2">
    <source>
        <dbReference type="ARBA" id="ARBA00023015"/>
    </source>
</evidence>
<dbReference type="GO" id="GO:0043565">
    <property type="term" value="F:sequence-specific DNA binding"/>
    <property type="evidence" value="ECO:0007669"/>
    <property type="project" value="TreeGrafter"/>
</dbReference>
<dbReference type="AlphaFoldDB" id="A0A7X5ATS0"/>
<dbReference type="GO" id="GO:0003700">
    <property type="term" value="F:DNA-binding transcription factor activity"/>
    <property type="evidence" value="ECO:0007669"/>
    <property type="project" value="InterPro"/>
</dbReference>
<proteinExistence type="inferred from homology"/>
<dbReference type="PANTHER" id="PTHR30537">
    <property type="entry name" value="HTH-TYPE TRANSCRIPTIONAL REGULATOR"/>
    <property type="match status" value="1"/>
</dbReference>
<dbReference type="PANTHER" id="PTHR30537:SF74">
    <property type="entry name" value="HTH-TYPE TRANSCRIPTIONAL REGULATOR TRPI"/>
    <property type="match status" value="1"/>
</dbReference>
<feature type="domain" description="HTH lysR-type" evidence="5">
    <location>
        <begin position="1"/>
        <end position="60"/>
    </location>
</feature>
<dbReference type="CDD" id="cd08432">
    <property type="entry name" value="PBP2_GcdR_TrpI_HvrB_AmpR_like"/>
    <property type="match status" value="1"/>
</dbReference>
<comment type="similarity">
    <text evidence="1">Belongs to the LysR transcriptional regulatory family.</text>
</comment>
<dbReference type="SUPFAM" id="SSF46785">
    <property type="entry name" value="Winged helix' DNA-binding domain"/>
    <property type="match status" value="1"/>
</dbReference>
<comment type="caution">
    <text evidence="6">The sequence shown here is derived from an EMBL/GenBank/DDBJ whole genome shotgun (WGS) entry which is preliminary data.</text>
</comment>
<keyword evidence="4" id="KW-0804">Transcription</keyword>
<reference evidence="6 7" key="1">
    <citation type="submission" date="2017-05" db="EMBL/GenBank/DDBJ databases">
        <title>High clonality and local adaptation shapes Vibrionaceae linages within an endangered oasis.</title>
        <authorList>
            <person name="Vazquez-Rosas-Landa M."/>
        </authorList>
    </citation>
    <scope>NUCLEOTIDE SEQUENCE [LARGE SCALE GENOMIC DNA]</scope>
    <source>
        <strain evidence="6 7">P46_P4S1P180</strain>
    </source>
</reference>
<gene>
    <name evidence="6" type="ORF">CAG72_08110</name>
</gene>
<evidence type="ECO:0000313" key="7">
    <source>
        <dbReference type="Proteomes" id="UP000465712"/>
    </source>
</evidence>
<evidence type="ECO:0000259" key="5">
    <source>
        <dbReference type="PROSITE" id="PS50931"/>
    </source>
</evidence>
<keyword evidence="2" id="KW-0805">Transcription regulation</keyword>
<dbReference type="InterPro" id="IPR036388">
    <property type="entry name" value="WH-like_DNA-bd_sf"/>
</dbReference>
<dbReference type="InterPro" id="IPR005119">
    <property type="entry name" value="LysR_subst-bd"/>
</dbReference>
<dbReference type="Gene3D" id="1.10.10.10">
    <property type="entry name" value="Winged helix-like DNA-binding domain superfamily/Winged helix DNA-binding domain"/>
    <property type="match status" value="1"/>
</dbReference>
<dbReference type="InterPro" id="IPR000847">
    <property type="entry name" value="LysR_HTH_N"/>
</dbReference>
<keyword evidence="3" id="KW-0238">DNA-binding</keyword>
<accession>A0A7X5ATS0</accession>
<protein>
    <submittedName>
        <fullName evidence="6">LysR family transcriptional regulator</fullName>
    </submittedName>
</protein>
<dbReference type="Gene3D" id="3.40.190.10">
    <property type="entry name" value="Periplasmic binding protein-like II"/>
    <property type="match status" value="2"/>
</dbReference>
<dbReference type="InterPro" id="IPR036390">
    <property type="entry name" value="WH_DNA-bd_sf"/>
</dbReference>
<dbReference type="PROSITE" id="PS50931">
    <property type="entry name" value="HTH_LYSR"/>
    <property type="match status" value="1"/>
</dbReference>
<dbReference type="Proteomes" id="UP000465712">
    <property type="component" value="Unassembled WGS sequence"/>
</dbReference>
<dbReference type="InterPro" id="IPR058163">
    <property type="entry name" value="LysR-type_TF_proteobact-type"/>
</dbReference>
<evidence type="ECO:0000256" key="1">
    <source>
        <dbReference type="ARBA" id="ARBA00009437"/>
    </source>
</evidence>
<dbReference type="GO" id="GO:0006351">
    <property type="term" value="P:DNA-templated transcription"/>
    <property type="evidence" value="ECO:0007669"/>
    <property type="project" value="TreeGrafter"/>
</dbReference>
<dbReference type="Pfam" id="PF00126">
    <property type="entry name" value="HTH_1"/>
    <property type="match status" value="1"/>
</dbReference>
<sequence length="306" mass="34287">MLKNINLLVTFECAARHNSYSLAADELCISQAAVSQQMRQLEQSLGCRLFVRKGKRMLLSQQGQSLFECAQQALAIISQGVNQIHQEEIAGELTISSTQAFTTLWLMPRMQRFSELHPEIQIRVISSAGFDDLRQAHIDLAIRFGTEVEKYSQDSLSCECFGQSAVYPVCSAQLARDLPLSSPEDLLSTWLVTLENPGAYDWQSWFEKAGVQASNQHAKWTRVNSTDMALTAVLNGHGVTLAVPYLYQSQLDAGQLVIPFQLPHPNPVRRYMVYDPSSARLARLKVFMAWLKAEMADAYANPEVDN</sequence>
<dbReference type="RefSeq" id="WP_161444112.1">
    <property type="nucleotide sequence ID" value="NZ_WXWW01000123.1"/>
</dbReference>
<dbReference type="SUPFAM" id="SSF53850">
    <property type="entry name" value="Periplasmic binding protein-like II"/>
    <property type="match status" value="1"/>
</dbReference>
<dbReference type="Pfam" id="PF03466">
    <property type="entry name" value="LysR_substrate"/>
    <property type="match status" value="1"/>
</dbReference>
<dbReference type="PRINTS" id="PR00039">
    <property type="entry name" value="HTHLYSR"/>
</dbReference>